<dbReference type="SUPFAM" id="SSF49503">
    <property type="entry name" value="Cupredoxins"/>
    <property type="match status" value="1"/>
</dbReference>
<sequence length="944" mass="107778">VFTDEVWNSSTATWFIVFDTTAPVAPTITSTNLTTSGSTVIITGTWEADTIVQILNWSGNIIASWSVDVLWNFSISWVPVVDWWNILQARLIDEIWNVWDNSSQTVTVIVDTIEPDAPVITSSLSLTSSWTVIITWVWEPDSTVFIFKWENLVWNWSVNWSWDIDVGWIPLTEWLNLFTARLIDLTWNTSAVSNSLTITKDSFGPVVSNKRIDLITQIWATLRFDFIDSHYTVWTWTWIVTVWTWWSLDNIWSFELNVGTWSVNSAISVFSGLFPNTIYGFNISLLDDAWNVASSSGSFITATEPITNTWTITETWSTTFTWSISVWWSLEIVNPLIVINSNPNNLNSVTWSLTISWITNISVSSGTWNWVMNPPSLVNSWALEEATISELTSEINANFWSWVTGTVLETIKAWSENDVTLTAVWWTFEISFQVSSASWSVLNLFRSSNWNLWEMNSPDTTCTVDSNNFCTFRTDHLSYFASVSIVDNIPDSLNFTSLTWRALSSIETSNILTVTGINTWSTVSVSNGLISINSWAFNSTWVVEAWDTIQLRLTNSSVNSTLTTTTISVGSTPVWSFSSTTLASSWGSGWWSGGGSNGWWGGGGSWITLPDSCIGWDKSWNLYDKKCDAPIIQTNPTNSWNIMQTAIPSIVNMKFIDIDDSFAKADIEEMVAKWIIKWFDDGTFRPNNSATRAEFLAIVMKSLWTQLDESLVTTSFTDIPASWMIKYVEKAKEYWIKGQFIDWQLKFRPNDAVTRAEAIAMLTNIWNISVDNNVTSTDFTDVNIAWMMKYVAKAKEYWIISGQIIDWQLRFRPNDAITRAEAVRVISKTVSIKNWLSKNHTVEISSEWYSPNTLTIKAWDTVKYVNKDSVLHWVASAMHPLHQAYPGSDIAKCGTNDQSWIFDACKWLKTNEEFSFKFNSLWTWKYHDHLNANDSKYYWTIIVE</sequence>
<feature type="non-terminal residue" evidence="2">
    <location>
        <position position="1"/>
    </location>
</feature>
<accession>K2F6M2</accession>
<feature type="domain" description="SLH" evidence="1">
    <location>
        <begin position="774"/>
        <end position="840"/>
    </location>
</feature>
<gene>
    <name evidence="2" type="ORF">ACD_4C00176G0001</name>
</gene>
<dbReference type="InterPro" id="IPR008972">
    <property type="entry name" value="Cupredoxin"/>
</dbReference>
<dbReference type="InterPro" id="IPR001119">
    <property type="entry name" value="SLH_dom"/>
</dbReference>
<feature type="domain" description="SLH" evidence="1">
    <location>
        <begin position="714"/>
        <end position="773"/>
    </location>
</feature>
<evidence type="ECO:0000313" key="2">
    <source>
        <dbReference type="EMBL" id="EKE26731.1"/>
    </source>
</evidence>
<feature type="domain" description="SLH" evidence="1">
    <location>
        <begin position="650"/>
        <end position="713"/>
    </location>
</feature>
<protein>
    <submittedName>
        <fullName evidence="2">S-layer protein</fullName>
    </submittedName>
</protein>
<dbReference type="PROSITE" id="PS51272">
    <property type="entry name" value="SLH"/>
    <property type="match status" value="3"/>
</dbReference>
<organism evidence="2">
    <name type="scientific">uncultured bacterium</name>
    <name type="common">gcode 4</name>
    <dbReference type="NCBI Taxonomy" id="1234023"/>
    <lineage>
        <taxon>Bacteria</taxon>
        <taxon>environmental samples</taxon>
    </lineage>
</organism>
<reference evidence="2" key="1">
    <citation type="journal article" date="2012" name="Science">
        <title>Fermentation, hydrogen, and sulfur metabolism in multiple uncultivated bacterial phyla.</title>
        <authorList>
            <person name="Wrighton K.C."/>
            <person name="Thomas B.C."/>
            <person name="Sharon I."/>
            <person name="Miller C.S."/>
            <person name="Castelle C.J."/>
            <person name="VerBerkmoes N.C."/>
            <person name="Wilkins M.J."/>
            <person name="Hettich R.L."/>
            <person name="Lipton M.S."/>
            <person name="Williams K.H."/>
            <person name="Long P.E."/>
            <person name="Banfield J.F."/>
        </authorList>
    </citation>
    <scope>NUCLEOTIDE SEQUENCE [LARGE SCALE GENOMIC DNA]</scope>
</reference>
<name>K2F6M2_9BACT</name>
<evidence type="ECO:0000259" key="1">
    <source>
        <dbReference type="PROSITE" id="PS51272"/>
    </source>
</evidence>
<dbReference type="EMBL" id="AMFJ01000692">
    <property type="protein sequence ID" value="EKE26731.1"/>
    <property type="molecule type" value="Genomic_DNA"/>
</dbReference>
<proteinExistence type="predicted"/>
<dbReference type="Gene3D" id="2.60.40.420">
    <property type="entry name" value="Cupredoxins - blue copper proteins"/>
    <property type="match status" value="1"/>
</dbReference>
<dbReference type="Pfam" id="PF00395">
    <property type="entry name" value="SLH"/>
    <property type="match status" value="2"/>
</dbReference>
<comment type="caution">
    <text evidence="2">The sequence shown here is derived from an EMBL/GenBank/DDBJ whole genome shotgun (WGS) entry which is preliminary data.</text>
</comment>
<dbReference type="AlphaFoldDB" id="K2F6M2"/>